<organism evidence="8 9">
    <name type="scientific">Pendulispora brunnea</name>
    <dbReference type="NCBI Taxonomy" id="2905690"/>
    <lineage>
        <taxon>Bacteria</taxon>
        <taxon>Pseudomonadati</taxon>
        <taxon>Myxococcota</taxon>
        <taxon>Myxococcia</taxon>
        <taxon>Myxococcales</taxon>
        <taxon>Sorangiineae</taxon>
        <taxon>Pendulisporaceae</taxon>
        <taxon>Pendulispora</taxon>
    </lineage>
</organism>
<comment type="catalytic activity">
    <reaction evidence="6 7">
        <text>a 2'-deoxyadenosine in DNA + S-adenosyl-L-methionine = an N(6)-methyl-2'-deoxyadenosine in DNA + S-adenosyl-L-homocysteine + H(+)</text>
        <dbReference type="Rhea" id="RHEA:15197"/>
        <dbReference type="Rhea" id="RHEA-COMP:12418"/>
        <dbReference type="Rhea" id="RHEA-COMP:12419"/>
        <dbReference type="ChEBI" id="CHEBI:15378"/>
        <dbReference type="ChEBI" id="CHEBI:57856"/>
        <dbReference type="ChEBI" id="CHEBI:59789"/>
        <dbReference type="ChEBI" id="CHEBI:90615"/>
        <dbReference type="ChEBI" id="CHEBI:90616"/>
        <dbReference type="EC" id="2.1.1.72"/>
    </reaction>
</comment>
<accession>A0ABZ2KHV2</accession>
<dbReference type="NCBIfam" id="TIGR00571">
    <property type="entry name" value="dam"/>
    <property type="match status" value="1"/>
</dbReference>
<evidence type="ECO:0000256" key="4">
    <source>
        <dbReference type="ARBA" id="ARBA00022679"/>
    </source>
</evidence>
<dbReference type="GO" id="GO:0032259">
    <property type="term" value="P:methylation"/>
    <property type="evidence" value="ECO:0007669"/>
    <property type="project" value="UniProtKB-KW"/>
</dbReference>
<keyword evidence="9" id="KW-1185">Reference proteome</keyword>
<dbReference type="RefSeq" id="WP_394847255.1">
    <property type="nucleotide sequence ID" value="NZ_CP089982.1"/>
</dbReference>
<dbReference type="InterPro" id="IPR012263">
    <property type="entry name" value="M_m6A_EcoRV"/>
</dbReference>
<comment type="similarity">
    <text evidence="1 7">Belongs to the N(4)/N(6)-methyltransferase family.</text>
</comment>
<dbReference type="PANTHER" id="PTHR30481">
    <property type="entry name" value="DNA ADENINE METHYLASE"/>
    <property type="match status" value="1"/>
</dbReference>
<protein>
    <recommendedName>
        <fullName evidence="2 7">Site-specific DNA-methyltransferase (adenine-specific)</fullName>
        <ecNumber evidence="2 7">2.1.1.72</ecNumber>
    </recommendedName>
</protein>
<dbReference type="InterPro" id="IPR012327">
    <property type="entry name" value="MeTrfase_D12"/>
</dbReference>
<keyword evidence="3 7" id="KW-0489">Methyltransferase</keyword>
<dbReference type="Gene3D" id="1.10.1020.10">
    <property type="entry name" value="Adenine-specific Methyltransferase, Domain 2"/>
    <property type="match status" value="1"/>
</dbReference>
<evidence type="ECO:0000313" key="9">
    <source>
        <dbReference type="Proteomes" id="UP001379533"/>
    </source>
</evidence>
<keyword evidence="4 7" id="KW-0808">Transferase</keyword>
<dbReference type="GO" id="GO:0008168">
    <property type="term" value="F:methyltransferase activity"/>
    <property type="evidence" value="ECO:0007669"/>
    <property type="project" value="UniProtKB-KW"/>
</dbReference>
<dbReference type="PRINTS" id="PR00505">
    <property type="entry name" value="D12N6MTFRASE"/>
</dbReference>
<reference evidence="8 9" key="1">
    <citation type="submission" date="2021-12" db="EMBL/GenBank/DDBJ databases">
        <title>Discovery of the Pendulisporaceae a myxobacterial family with distinct sporulation behavior and unique specialized metabolism.</title>
        <authorList>
            <person name="Garcia R."/>
            <person name="Popoff A."/>
            <person name="Bader C.D."/>
            <person name="Loehr J."/>
            <person name="Walesch S."/>
            <person name="Walt C."/>
            <person name="Boldt J."/>
            <person name="Bunk B."/>
            <person name="Haeckl F.J.F.P.J."/>
            <person name="Gunesch A.P."/>
            <person name="Birkelbach J."/>
            <person name="Nuebel U."/>
            <person name="Pietschmann T."/>
            <person name="Bach T."/>
            <person name="Mueller R."/>
        </authorList>
    </citation>
    <scope>NUCLEOTIDE SEQUENCE [LARGE SCALE GENOMIC DNA]</scope>
    <source>
        <strain evidence="8 9">MSr12523</strain>
    </source>
</reference>
<dbReference type="InterPro" id="IPR023095">
    <property type="entry name" value="Ade_MeTrfase_dom_2"/>
</dbReference>
<evidence type="ECO:0000256" key="7">
    <source>
        <dbReference type="RuleBase" id="RU361257"/>
    </source>
</evidence>
<dbReference type="EMBL" id="CP089982">
    <property type="protein sequence ID" value="WXA96635.1"/>
    <property type="molecule type" value="Genomic_DNA"/>
</dbReference>
<evidence type="ECO:0000256" key="2">
    <source>
        <dbReference type="ARBA" id="ARBA00011900"/>
    </source>
</evidence>
<evidence type="ECO:0000256" key="6">
    <source>
        <dbReference type="ARBA" id="ARBA00047942"/>
    </source>
</evidence>
<gene>
    <name evidence="8" type="ORF">LZC95_07275</name>
</gene>
<dbReference type="PROSITE" id="PS00092">
    <property type="entry name" value="N6_MTASE"/>
    <property type="match status" value="1"/>
</dbReference>
<dbReference type="Proteomes" id="UP001379533">
    <property type="component" value="Chromosome"/>
</dbReference>
<evidence type="ECO:0000313" key="8">
    <source>
        <dbReference type="EMBL" id="WXA96635.1"/>
    </source>
</evidence>
<proteinExistence type="inferred from homology"/>
<dbReference type="PANTHER" id="PTHR30481:SF3">
    <property type="entry name" value="DNA ADENINE METHYLASE"/>
    <property type="match status" value="1"/>
</dbReference>
<dbReference type="EC" id="2.1.1.72" evidence="2 7"/>
<dbReference type="Gene3D" id="3.40.50.150">
    <property type="entry name" value="Vaccinia Virus protein VP39"/>
    <property type="match status" value="1"/>
</dbReference>
<evidence type="ECO:0000256" key="1">
    <source>
        <dbReference type="ARBA" id="ARBA00006594"/>
    </source>
</evidence>
<dbReference type="PIRSF" id="PIRSF000398">
    <property type="entry name" value="M_m6A_EcoRV"/>
    <property type="match status" value="1"/>
</dbReference>
<dbReference type="InterPro" id="IPR002052">
    <property type="entry name" value="DNA_methylase_N6_adenine_CS"/>
</dbReference>
<evidence type="ECO:0000256" key="3">
    <source>
        <dbReference type="ARBA" id="ARBA00022603"/>
    </source>
</evidence>
<sequence length="291" mass="32570">MQALTPKPIVKWAGGKSRLLPELQSRVRVARGGIRTYAEPFAGGAALFFALAGERLEGKRKRGPFERAVLSDRNEDLVACYRAVRDDVDSVIEALGQYRYEAELYYATRDLDPSHMSDVERGARLIFLNRTCFNGLWRVNASGKFNVPFGRHANPRILDKERLEAASRALQGVDIEVGDFCETTRPLGEGDFVYFDPPYVPVSETADFTSYASGGFGPDDQARLVAEFSALRERGVRAMLSNADTEETRALYADFAVHVVRAPRLINRDATKRGETNELLVLNWGRRGLFE</sequence>
<dbReference type="InterPro" id="IPR029063">
    <property type="entry name" value="SAM-dependent_MTases_sf"/>
</dbReference>
<dbReference type="Pfam" id="PF02086">
    <property type="entry name" value="MethyltransfD12"/>
    <property type="match status" value="1"/>
</dbReference>
<name>A0ABZ2KHV2_9BACT</name>
<keyword evidence="5 7" id="KW-0949">S-adenosyl-L-methionine</keyword>
<evidence type="ECO:0000256" key="5">
    <source>
        <dbReference type="ARBA" id="ARBA00022691"/>
    </source>
</evidence>
<dbReference type="SUPFAM" id="SSF53335">
    <property type="entry name" value="S-adenosyl-L-methionine-dependent methyltransferases"/>
    <property type="match status" value="1"/>
</dbReference>